<dbReference type="AlphaFoldDB" id="F8QE17"/>
<gene>
    <name evidence="1" type="ORF">SERLA73DRAFT_64153</name>
</gene>
<reference evidence="2" key="1">
    <citation type="journal article" date="2011" name="Science">
        <title>The plant cell wall-decomposing machinery underlies the functional diversity of forest fungi.</title>
        <authorList>
            <person name="Eastwood D.C."/>
            <person name="Floudas D."/>
            <person name="Binder M."/>
            <person name="Majcherczyk A."/>
            <person name="Schneider P."/>
            <person name="Aerts A."/>
            <person name="Asiegbu F.O."/>
            <person name="Baker S.E."/>
            <person name="Barry K."/>
            <person name="Bendiksby M."/>
            <person name="Blumentritt M."/>
            <person name="Coutinho P.M."/>
            <person name="Cullen D."/>
            <person name="de Vries R.P."/>
            <person name="Gathman A."/>
            <person name="Goodell B."/>
            <person name="Henrissat B."/>
            <person name="Ihrmark K."/>
            <person name="Kauserud H."/>
            <person name="Kohler A."/>
            <person name="LaButti K."/>
            <person name="Lapidus A."/>
            <person name="Lavin J.L."/>
            <person name="Lee Y.-H."/>
            <person name="Lindquist E."/>
            <person name="Lilly W."/>
            <person name="Lucas S."/>
            <person name="Morin E."/>
            <person name="Murat C."/>
            <person name="Oguiza J.A."/>
            <person name="Park J."/>
            <person name="Pisabarro A.G."/>
            <person name="Riley R."/>
            <person name="Rosling A."/>
            <person name="Salamov A."/>
            <person name="Schmidt O."/>
            <person name="Schmutz J."/>
            <person name="Skrede I."/>
            <person name="Stenlid J."/>
            <person name="Wiebenga A."/>
            <person name="Xie X."/>
            <person name="Kuees U."/>
            <person name="Hibbett D.S."/>
            <person name="Hoffmeister D."/>
            <person name="Hoegberg N."/>
            <person name="Martin F."/>
            <person name="Grigoriev I.V."/>
            <person name="Watkinson S.C."/>
        </authorList>
    </citation>
    <scope>NUCLEOTIDE SEQUENCE [LARGE SCALE GENOMIC DNA]</scope>
    <source>
        <strain evidence="2">strain S7.3</strain>
    </source>
</reference>
<name>F8QE17_SERL3</name>
<accession>F8QE17</accession>
<evidence type="ECO:0000313" key="1">
    <source>
        <dbReference type="EMBL" id="EGN93392.1"/>
    </source>
</evidence>
<evidence type="ECO:0000313" key="2">
    <source>
        <dbReference type="Proteomes" id="UP000008063"/>
    </source>
</evidence>
<organism evidence="2">
    <name type="scientific">Serpula lacrymans var. lacrymans (strain S7.3)</name>
    <name type="common">Dry rot fungus</name>
    <dbReference type="NCBI Taxonomy" id="936435"/>
    <lineage>
        <taxon>Eukaryota</taxon>
        <taxon>Fungi</taxon>
        <taxon>Dikarya</taxon>
        <taxon>Basidiomycota</taxon>
        <taxon>Agaricomycotina</taxon>
        <taxon>Agaricomycetes</taxon>
        <taxon>Agaricomycetidae</taxon>
        <taxon>Boletales</taxon>
        <taxon>Coniophorineae</taxon>
        <taxon>Serpulaceae</taxon>
        <taxon>Serpula</taxon>
    </lineage>
</organism>
<dbReference type="EMBL" id="GL945492">
    <property type="protein sequence ID" value="EGN93392.1"/>
    <property type="molecule type" value="Genomic_DNA"/>
</dbReference>
<dbReference type="InParanoid" id="F8QE17"/>
<dbReference type="OrthoDB" id="198652at2759"/>
<keyword evidence="2" id="KW-1185">Reference proteome</keyword>
<dbReference type="Proteomes" id="UP000008063">
    <property type="component" value="Unassembled WGS sequence"/>
</dbReference>
<sequence length="56" mass="6365">YSKYNKLLSTPLVKMLNLWDKIGLPHAEIKQIFNLKLPIISSNISPQAMTILLSPE</sequence>
<proteinExistence type="predicted"/>
<dbReference type="HOGENOM" id="CLU_192610_0_0_1"/>
<protein>
    <submittedName>
        <fullName evidence="1">Uncharacterized protein</fullName>
    </submittedName>
</protein>
<feature type="non-terminal residue" evidence="1">
    <location>
        <position position="1"/>
    </location>
</feature>